<dbReference type="Proteomes" id="UP000280434">
    <property type="component" value="Unassembled WGS sequence"/>
</dbReference>
<feature type="signal peptide" evidence="1">
    <location>
        <begin position="1"/>
        <end position="33"/>
    </location>
</feature>
<reference evidence="2 3" key="1">
    <citation type="submission" date="2018-10" db="EMBL/GenBank/DDBJ databases">
        <title>Paraburkholderia sp. 7MK8-2, isolated from soil.</title>
        <authorList>
            <person name="Gao Z.-H."/>
            <person name="Qiu L.-H."/>
        </authorList>
    </citation>
    <scope>NUCLEOTIDE SEQUENCE [LARGE SCALE GENOMIC DNA]</scope>
    <source>
        <strain evidence="2 3">7MK8-2</strain>
    </source>
</reference>
<gene>
    <name evidence="2" type="ORF">D7S89_20355</name>
</gene>
<dbReference type="RefSeq" id="WP_121280470.1">
    <property type="nucleotide sequence ID" value="NZ_RBZV01000010.1"/>
</dbReference>
<evidence type="ECO:0000313" key="3">
    <source>
        <dbReference type="Proteomes" id="UP000280434"/>
    </source>
</evidence>
<feature type="chain" id="PRO_5019749261" evidence="1">
    <location>
        <begin position="34"/>
        <end position="294"/>
    </location>
</feature>
<dbReference type="SUPFAM" id="SSF53474">
    <property type="entry name" value="alpha/beta-Hydrolases"/>
    <property type="match status" value="1"/>
</dbReference>
<organism evidence="2 3">
    <name type="scientific">Trinickia fusca</name>
    <dbReference type="NCBI Taxonomy" id="2419777"/>
    <lineage>
        <taxon>Bacteria</taxon>
        <taxon>Pseudomonadati</taxon>
        <taxon>Pseudomonadota</taxon>
        <taxon>Betaproteobacteria</taxon>
        <taxon>Burkholderiales</taxon>
        <taxon>Burkholderiaceae</taxon>
        <taxon>Trinickia</taxon>
    </lineage>
</organism>
<proteinExistence type="predicted"/>
<sequence length="294" mass="32100">MNARTSALARRLATLVVALAAASLAIWSAHAPASTVQTHTFHSATLRRDWPYTVYLPDGYRSGNAHYPAVYLLHGNGGNANDWLTQGHLQSTADALIARGAIPPVVIVMPQGGTDWYVDRKEPIETAFFEDLLPEIESRYAVAAQREARVIGGVSMGGFGALRYALLAPEQFCGVLLLSPAIYADLPPRTSAARRVGVFGSTQFDASVWHKLNYPALWDAYMNRPWRPAFFIGAGDDDLPIQSEADSLYTRLRQAGNPASLRIVGGGHTWQVWRELLEPALIHALACTKARGTH</sequence>
<dbReference type="GO" id="GO:0016747">
    <property type="term" value="F:acyltransferase activity, transferring groups other than amino-acyl groups"/>
    <property type="evidence" value="ECO:0007669"/>
    <property type="project" value="TreeGrafter"/>
</dbReference>
<dbReference type="EMBL" id="RBZV01000010">
    <property type="protein sequence ID" value="RKP45188.1"/>
    <property type="molecule type" value="Genomic_DNA"/>
</dbReference>
<dbReference type="InterPro" id="IPR050583">
    <property type="entry name" value="Mycobacterial_A85_antigen"/>
</dbReference>
<dbReference type="InterPro" id="IPR000801">
    <property type="entry name" value="Esterase-like"/>
</dbReference>
<dbReference type="InterPro" id="IPR029058">
    <property type="entry name" value="AB_hydrolase_fold"/>
</dbReference>
<dbReference type="PANTHER" id="PTHR48098">
    <property type="entry name" value="ENTEROCHELIN ESTERASE-RELATED"/>
    <property type="match status" value="1"/>
</dbReference>
<keyword evidence="1" id="KW-0732">Signal</keyword>
<evidence type="ECO:0000256" key="1">
    <source>
        <dbReference type="SAM" id="SignalP"/>
    </source>
</evidence>
<dbReference type="OrthoDB" id="9803578at2"/>
<evidence type="ECO:0000313" key="2">
    <source>
        <dbReference type="EMBL" id="RKP45188.1"/>
    </source>
</evidence>
<dbReference type="Pfam" id="PF00756">
    <property type="entry name" value="Esterase"/>
    <property type="match status" value="1"/>
</dbReference>
<name>A0A494X3B2_9BURK</name>
<protein>
    <submittedName>
        <fullName evidence="2">Esterase family protein</fullName>
    </submittedName>
</protein>
<dbReference type="PANTHER" id="PTHR48098:SF1">
    <property type="entry name" value="DIACYLGLYCEROL ACYLTRANSFERASE_MYCOLYLTRANSFERASE AG85A"/>
    <property type="match status" value="1"/>
</dbReference>
<dbReference type="Gene3D" id="3.40.50.1820">
    <property type="entry name" value="alpha/beta hydrolase"/>
    <property type="match status" value="1"/>
</dbReference>
<accession>A0A494X3B2</accession>
<comment type="caution">
    <text evidence="2">The sequence shown here is derived from an EMBL/GenBank/DDBJ whole genome shotgun (WGS) entry which is preliminary data.</text>
</comment>
<dbReference type="AlphaFoldDB" id="A0A494X3B2"/>
<keyword evidence="3" id="KW-1185">Reference proteome</keyword>